<protein>
    <recommendedName>
        <fullName evidence="4">Fungal lipase-type domain-containing protein</fullName>
    </recommendedName>
</protein>
<evidence type="ECO:0000256" key="1">
    <source>
        <dbReference type="ARBA" id="ARBA00022729"/>
    </source>
</evidence>
<dbReference type="Proteomes" id="UP000243515">
    <property type="component" value="Unassembled WGS sequence"/>
</dbReference>
<evidence type="ECO:0000256" key="2">
    <source>
        <dbReference type="ARBA" id="ARBA00022801"/>
    </source>
</evidence>
<dbReference type="InterPro" id="IPR051299">
    <property type="entry name" value="AB_hydrolase_lip/est"/>
</dbReference>
<dbReference type="AlphaFoldDB" id="A0A232M6H6"/>
<dbReference type="EMBL" id="NPHW01002181">
    <property type="protein sequence ID" value="OXV12010.1"/>
    <property type="molecule type" value="Genomic_DNA"/>
</dbReference>
<dbReference type="SUPFAM" id="SSF53474">
    <property type="entry name" value="alpha/beta-Hydrolases"/>
    <property type="match status" value="1"/>
</dbReference>
<dbReference type="Pfam" id="PF01764">
    <property type="entry name" value="Lipase_3"/>
    <property type="match status" value="1"/>
</dbReference>
<dbReference type="PANTHER" id="PTHR46640:SF1">
    <property type="entry name" value="FUNGAL LIPASE-LIKE DOMAIN-CONTAINING PROTEIN-RELATED"/>
    <property type="match status" value="1"/>
</dbReference>
<keyword evidence="1 3" id="KW-0732">Signal</keyword>
<keyword evidence="2" id="KW-0378">Hydrolase</keyword>
<dbReference type="InterPro" id="IPR002921">
    <property type="entry name" value="Fungal_lipase-type"/>
</dbReference>
<reference evidence="5 6" key="1">
    <citation type="journal article" date="2015" name="Environ. Microbiol.">
        <title>Metagenome sequence of Elaphomyces granulatus from sporocarp tissue reveals Ascomycota ectomycorrhizal fingerprints of genome expansion and a Proteobacteria-rich microbiome.</title>
        <authorList>
            <person name="Quandt C.A."/>
            <person name="Kohler A."/>
            <person name="Hesse C.N."/>
            <person name="Sharpton T.J."/>
            <person name="Martin F."/>
            <person name="Spatafora J.W."/>
        </authorList>
    </citation>
    <scope>NUCLEOTIDE SEQUENCE [LARGE SCALE GENOMIC DNA]</scope>
    <source>
        <strain evidence="5 6">OSC145934</strain>
    </source>
</reference>
<evidence type="ECO:0000256" key="3">
    <source>
        <dbReference type="SAM" id="SignalP"/>
    </source>
</evidence>
<dbReference type="InterPro" id="IPR029058">
    <property type="entry name" value="AB_hydrolase_fold"/>
</dbReference>
<proteinExistence type="predicted"/>
<keyword evidence="6" id="KW-1185">Reference proteome</keyword>
<organism evidence="5 6">
    <name type="scientific">Elaphomyces granulatus</name>
    <dbReference type="NCBI Taxonomy" id="519963"/>
    <lineage>
        <taxon>Eukaryota</taxon>
        <taxon>Fungi</taxon>
        <taxon>Dikarya</taxon>
        <taxon>Ascomycota</taxon>
        <taxon>Pezizomycotina</taxon>
        <taxon>Eurotiomycetes</taxon>
        <taxon>Eurotiomycetidae</taxon>
        <taxon>Eurotiales</taxon>
        <taxon>Elaphomycetaceae</taxon>
        <taxon>Elaphomyces</taxon>
    </lineage>
</organism>
<name>A0A232M6H6_9EURO</name>
<feature type="domain" description="Fungal lipase-type" evidence="4">
    <location>
        <begin position="120"/>
        <end position="281"/>
    </location>
</feature>
<gene>
    <name evidence="5" type="ORF">Egran_00229</name>
</gene>
<feature type="signal peptide" evidence="3">
    <location>
        <begin position="1"/>
        <end position="30"/>
    </location>
</feature>
<evidence type="ECO:0000313" key="5">
    <source>
        <dbReference type="EMBL" id="OXV12010.1"/>
    </source>
</evidence>
<dbReference type="GO" id="GO:0016787">
    <property type="term" value="F:hydrolase activity"/>
    <property type="evidence" value="ECO:0007669"/>
    <property type="project" value="UniProtKB-KW"/>
</dbReference>
<evidence type="ECO:0000313" key="6">
    <source>
        <dbReference type="Proteomes" id="UP000243515"/>
    </source>
</evidence>
<dbReference type="CDD" id="cd00519">
    <property type="entry name" value="Lipase_3"/>
    <property type="match status" value="1"/>
</dbReference>
<dbReference type="PANTHER" id="PTHR46640">
    <property type="entry name" value="TRIACYLGLYCEROL LIPASE, PUTATIVE (AFU_ORTHOLOGUE AFUA_6G06510)-RELATED"/>
    <property type="match status" value="1"/>
</dbReference>
<sequence>MLTSTSTSLFALIAALVLQACLWQVPAASGLPGCARDLEREAQGRGISVELFEDLEELTRLVDISYCVGSSGLYKPFRCLSHCSEFGGFELITTWNTGPLLSDSCGYIALSHPPFAKRIIVAFRGTYSITNAIVDLAIMPQAYVPYPPVDDGEPSAQNSCLNCTVHAGFLKSWNDSRTIVLPAVLDARAQYPDYDIVLVGHSLGGAVAALAGLEMHLRGLNPRVTTFGEPRIGNRALEHFIDTVFNLTGSESRPGPDTNQTTIPFRRVSHINDPVPLLPLEEWGYEMHAGEIYISKPALPPSVSDLEHCDGDTDPHCISGTDNLHERRLQLWTALLQTDDDDEGIFRRHPPVAAAEETQMQRIFSRAKSDDIEQSLSLIPVRFRLWELLFAHRDYFWRLGLCVPGGDPGSWRWF</sequence>
<dbReference type="Gene3D" id="3.40.50.1820">
    <property type="entry name" value="alpha/beta hydrolase"/>
    <property type="match status" value="1"/>
</dbReference>
<dbReference type="GO" id="GO:0006629">
    <property type="term" value="P:lipid metabolic process"/>
    <property type="evidence" value="ECO:0007669"/>
    <property type="project" value="InterPro"/>
</dbReference>
<dbReference type="OrthoDB" id="406844at2759"/>
<feature type="chain" id="PRO_5013122085" description="Fungal lipase-type domain-containing protein" evidence="3">
    <location>
        <begin position="31"/>
        <end position="414"/>
    </location>
</feature>
<comment type="caution">
    <text evidence="5">The sequence shown here is derived from an EMBL/GenBank/DDBJ whole genome shotgun (WGS) entry which is preliminary data.</text>
</comment>
<accession>A0A232M6H6</accession>
<evidence type="ECO:0000259" key="4">
    <source>
        <dbReference type="Pfam" id="PF01764"/>
    </source>
</evidence>